<keyword evidence="4" id="KW-1185">Reference proteome</keyword>
<dbReference type="Proteomes" id="UP001216139">
    <property type="component" value="Chromosome"/>
</dbReference>
<accession>A0ABY7T271</accession>
<protein>
    <submittedName>
        <fullName evidence="3">DUF4097 family beta strand repeat-containing protein</fullName>
    </submittedName>
</protein>
<organism evidence="3 4">
    <name type="scientific">Mucilaginibacter jinjuensis</name>
    <dbReference type="NCBI Taxonomy" id="1176721"/>
    <lineage>
        <taxon>Bacteria</taxon>
        <taxon>Pseudomonadati</taxon>
        <taxon>Bacteroidota</taxon>
        <taxon>Sphingobacteriia</taxon>
        <taxon>Sphingobacteriales</taxon>
        <taxon>Sphingobacteriaceae</taxon>
        <taxon>Mucilaginibacter</taxon>
    </lineage>
</organism>
<dbReference type="RefSeq" id="WP_273628724.1">
    <property type="nucleotide sequence ID" value="NZ_CP117167.1"/>
</dbReference>
<proteinExistence type="predicted"/>
<gene>
    <name evidence="3" type="ORF">PQO05_17500</name>
</gene>
<dbReference type="Pfam" id="PF13349">
    <property type="entry name" value="DUF4097"/>
    <property type="match status" value="1"/>
</dbReference>
<reference evidence="3 4" key="1">
    <citation type="submission" date="2023-02" db="EMBL/GenBank/DDBJ databases">
        <title>Genome sequence of Mucilaginibacter jinjuensis strain KACC 16571.</title>
        <authorList>
            <person name="Kim S."/>
            <person name="Heo J."/>
            <person name="Kwon S.-W."/>
        </authorList>
    </citation>
    <scope>NUCLEOTIDE SEQUENCE [LARGE SCALE GENOMIC DNA]</scope>
    <source>
        <strain evidence="3 4">KACC 16571</strain>
    </source>
</reference>
<sequence>MKINLILTMLCLGSTVAMAQNDKQTPFLTKSLASYGIKQAFVNTSGGSIQVSGVTDGSARVEVYVNDNHGQQLSKEEAQKRIEKDYTLDIDVHDGEVHATAKSKRESNWGWNNNNISISFKVYVPVKTSTNLNTSGGSIHLDNLSGNEKFETSGGSLHLDHLAGVIKGETSGGSIHVSDSKDNIDLQTSGGSISADNCQGTIRLETSGGSLNLTRLSGSIKANTSGGSVHGDDIGGELITGTSGGSINLSGIDGSLDASTSAGSLHAQFKQVGKYVKLEVSAGHIDLILPAKQGLNLDLRGNTIIKSQLNNFNGDTDKEHLRGTVNGGGAVVRADAGSGRVNLSFN</sequence>
<dbReference type="PANTHER" id="PTHR34094:SF1">
    <property type="entry name" value="PROTEIN FAM185A"/>
    <property type="match status" value="1"/>
</dbReference>
<evidence type="ECO:0000313" key="4">
    <source>
        <dbReference type="Proteomes" id="UP001216139"/>
    </source>
</evidence>
<evidence type="ECO:0000256" key="1">
    <source>
        <dbReference type="SAM" id="SignalP"/>
    </source>
</evidence>
<keyword evidence="1" id="KW-0732">Signal</keyword>
<name>A0ABY7T271_9SPHI</name>
<dbReference type="EMBL" id="CP117167">
    <property type="protein sequence ID" value="WCT10535.1"/>
    <property type="molecule type" value="Genomic_DNA"/>
</dbReference>
<evidence type="ECO:0000313" key="3">
    <source>
        <dbReference type="EMBL" id="WCT10535.1"/>
    </source>
</evidence>
<dbReference type="PANTHER" id="PTHR34094">
    <property type="match status" value="1"/>
</dbReference>
<dbReference type="InterPro" id="IPR025164">
    <property type="entry name" value="Toastrack_DUF4097"/>
</dbReference>
<feature type="chain" id="PRO_5045505012" evidence="1">
    <location>
        <begin position="20"/>
        <end position="346"/>
    </location>
</feature>
<feature type="signal peptide" evidence="1">
    <location>
        <begin position="1"/>
        <end position="19"/>
    </location>
</feature>
<feature type="domain" description="DUF4097" evidence="2">
    <location>
        <begin position="75"/>
        <end position="343"/>
    </location>
</feature>
<evidence type="ECO:0000259" key="2">
    <source>
        <dbReference type="Pfam" id="PF13349"/>
    </source>
</evidence>